<feature type="region of interest" description="Disordered" evidence="1">
    <location>
        <begin position="69"/>
        <end position="126"/>
    </location>
</feature>
<dbReference type="EMBL" id="VAHF01000009">
    <property type="protein sequence ID" value="TXG53587.1"/>
    <property type="molecule type" value="Genomic_DNA"/>
</dbReference>
<name>A0A5C7H9E7_9ROSI</name>
<keyword evidence="2" id="KW-0732">Signal</keyword>
<accession>A0A5C7H9E7</accession>
<gene>
    <name evidence="3" type="ORF">EZV62_018843</name>
</gene>
<evidence type="ECO:0000256" key="2">
    <source>
        <dbReference type="SAM" id="SignalP"/>
    </source>
</evidence>
<evidence type="ECO:0000313" key="4">
    <source>
        <dbReference type="Proteomes" id="UP000323000"/>
    </source>
</evidence>
<organism evidence="3 4">
    <name type="scientific">Acer yangbiense</name>
    <dbReference type="NCBI Taxonomy" id="1000413"/>
    <lineage>
        <taxon>Eukaryota</taxon>
        <taxon>Viridiplantae</taxon>
        <taxon>Streptophyta</taxon>
        <taxon>Embryophyta</taxon>
        <taxon>Tracheophyta</taxon>
        <taxon>Spermatophyta</taxon>
        <taxon>Magnoliopsida</taxon>
        <taxon>eudicotyledons</taxon>
        <taxon>Gunneridae</taxon>
        <taxon>Pentapetalae</taxon>
        <taxon>rosids</taxon>
        <taxon>malvids</taxon>
        <taxon>Sapindales</taxon>
        <taxon>Sapindaceae</taxon>
        <taxon>Hippocastanoideae</taxon>
        <taxon>Acereae</taxon>
        <taxon>Acer</taxon>
    </lineage>
</organism>
<proteinExistence type="predicted"/>
<evidence type="ECO:0000313" key="3">
    <source>
        <dbReference type="EMBL" id="TXG53587.1"/>
    </source>
</evidence>
<dbReference type="AlphaFoldDB" id="A0A5C7H9E7"/>
<reference evidence="4" key="1">
    <citation type="journal article" date="2019" name="Gigascience">
        <title>De novo genome assembly of the endangered Acer yangbiense, a plant species with extremely small populations endemic to Yunnan Province, China.</title>
        <authorList>
            <person name="Yang J."/>
            <person name="Wariss H.M."/>
            <person name="Tao L."/>
            <person name="Zhang R."/>
            <person name="Yun Q."/>
            <person name="Hollingsworth P."/>
            <person name="Dao Z."/>
            <person name="Luo G."/>
            <person name="Guo H."/>
            <person name="Ma Y."/>
            <person name="Sun W."/>
        </authorList>
    </citation>
    <scope>NUCLEOTIDE SEQUENCE [LARGE SCALE GENOMIC DNA]</scope>
    <source>
        <strain evidence="4">cv. Malutang</strain>
    </source>
</reference>
<comment type="caution">
    <text evidence="3">The sequence shown here is derived from an EMBL/GenBank/DDBJ whole genome shotgun (WGS) entry which is preliminary data.</text>
</comment>
<keyword evidence="4" id="KW-1185">Reference proteome</keyword>
<evidence type="ECO:0000256" key="1">
    <source>
        <dbReference type="SAM" id="MobiDB-lite"/>
    </source>
</evidence>
<protein>
    <submittedName>
        <fullName evidence="3">Uncharacterized protein</fullName>
    </submittedName>
</protein>
<feature type="signal peptide" evidence="2">
    <location>
        <begin position="1"/>
        <end position="28"/>
    </location>
</feature>
<sequence>MARVKLSQLRLRSTFFFLTFLFFFPAENRNFCSCSSFHTIMSGSWIQLIDKKKVLIVLDDVGIMDPTYQSTALSYDGSDDEDDDNSGGGGDKNKKKGGDSGDGEGNGDGRDKAEGGDGEEKGMNKDCTGQLGFSYRCTYHAGYENSTFDNGIWK</sequence>
<feature type="chain" id="PRO_5023052458" evidence="2">
    <location>
        <begin position="29"/>
        <end position="154"/>
    </location>
</feature>
<feature type="compositionally biased region" description="Basic and acidic residues" evidence="1">
    <location>
        <begin position="107"/>
        <end position="124"/>
    </location>
</feature>
<dbReference type="Proteomes" id="UP000323000">
    <property type="component" value="Chromosome 9"/>
</dbReference>